<dbReference type="AlphaFoldDB" id="A0A9D3NPM2"/>
<keyword evidence="3" id="KW-0812">Transmembrane</keyword>
<evidence type="ECO:0000256" key="3">
    <source>
        <dbReference type="SAM" id="Phobius"/>
    </source>
</evidence>
<feature type="compositionally biased region" description="Basic and acidic residues" evidence="2">
    <location>
        <begin position="446"/>
        <end position="455"/>
    </location>
</feature>
<comment type="caution">
    <text evidence="5">The sequence shown here is derived from an EMBL/GenBank/DDBJ whole genome shotgun (WGS) entry which is preliminary data.</text>
</comment>
<dbReference type="InterPro" id="IPR040951">
    <property type="entry name" value="IL2RB_N1"/>
</dbReference>
<keyword evidence="3" id="KW-1133">Transmembrane helix</keyword>
<dbReference type="GO" id="GO:0016064">
    <property type="term" value="P:immunoglobulin mediated immune response"/>
    <property type="evidence" value="ECO:0007669"/>
    <property type="project" value="TreeGrafter"/>
</dbReference>
<name>A0A9D3NPM2_9TELE</name>
<feature type="transmembrane region" description="Helical" evidence="3">
    <location>
        <begin position="262"/>
        <end position="283"/>
    </location>
</feature>
<feature type="region of interest" description="Disordered" evidence="2">
    <location>
        <begin position="489"/>
        <end position="513"/>
    </location>
</feature>
<evidence type="ECO:0000313" key="5">
    <source>
        <dbReference type="EMBL" id="KAG7326007.1"/>
    </source>
</evidence>
<protein>
    <recommendedName>
        <fullName evidence="4">Interleukin-2 receptor subunit beta N-terminal domain-containing protein</fullName>
    </recommendedName>
</protein>
<keyword evidence="6" id="KW-1185">Reference proteome</keyword>
<keyword evidence="1" id="KW-1015">Disulfide bond</keyword>
<dbReference type="PANTHER" id="PTHR23037:SF22">
    <property type="entry name" value="CYTOKINE RECEPTOR COMMON SUBUNIT BETA"/>
    <property type="match status" value="1"/>
</dbReference>
<gene>
    <name evidence="5" type="ORF">KOW79_010932</name>
</gene>
<reference evidence="5 6" key="1">
    <citation type="submission" date="2021-06" db="EMBL/GenBank/DDBJ databases">
        <title>Chromosome-level genome assembly of the red-tail catfish (Hemibagrus wyckioides).</title>
        <authorList>
            <person name="Shao F."/>
        </authorList>
    </citation>
    <scope>NUCLEOTIDE SEQUENCE [LARGE SCALE GENOMIC DNA]</scope>
    <source>
        <strain evidence="5">EC202008001</strain>
        <tissue evidence="5">Blood</tissue>
    </source>
</reference>
<proteinExistence type="predicted"/>
<feature type="domain" description="Interleukin-2 receptor subunit beta N-terminal" evidence="4">
    <location>
        <begin position="49"/>
        <end position="122"/>
    </location>
</feature>
<evidence type="ECO:0000259" key="4">
    <source>
        <dbReference type="Pfam" id="PF18707"/>
    </source>
</evidence>
<dbReference type="Gene3D" id="2.60.40.10">
    <property type="entry name" value="Immunoglobulins"/>
    <property type="match status" value="2"/>
</dbReference>
<dbReference type="GO" id="GO:0009897">
    <property type="term" value="C:external side of plasma membrane"/>
    <property type="evidence" value="ECO:0007669"/>
    <property type="project" value="TreeGrafter"/>
</dbReference>
<dbReference type="PANTHER" id="PTHR23037">
    <property type="entry name" value="CYTOKINE RECEPTOR"/>
    <property type="match status" value="1"/>
</dbReference>
<evidence type="ECO:0000256" key="2">
    <source>
        <dbReference type="SAM" id="MobiDB-lite"/>
    </source>
</evidence>
<feature type="region of interest" description="Disordered" evidence="2">
    <location>
        <begin position="421"/>
        <end position="455"/>
    </location>
</feature>
<keyword evidence="3" id="KW-0472">Membrane</keyword>
<sequence>MFQFNGCCSQSYVKHLNLHQQRTAAEMWSVWLIPFLLLPGDAHSSPTHSDLLCVNDYMNNISCVWNSTKWLTGNNCFINVTRDTVSGKKVTNCSLNTTRSCTIEIFPSLTFRDELKVDLFCKGIQEDVLNKYIPGHHVKLHPPDQLKIMGNNITWSRGARFPEKISKYVFELQVKGRQQTWEEVKPLHVDGTFMGLDSVSEGSCEARVRVKPLEPSTEDQIQGYWSDWSPALSWRTEVTRSTLGPHKPETTRYQTFTLSHPAVIGALVGFAALILILFIPLSVCRHKCGLKLGCEHVPDPSKYFQPLIIEHKGNFQKWLGPQHSASLFLPPQSCDCEISPVDEVSEAWDDPLVYAHYTAALHQQTSDSSQLSSGVSNMGYFYSEHQPGSVCLDSCPVYFTYHPEGGVLQTSLSYERLRGTMPTSPDSGFGMEAEKEEADEEEQEEEKGKGQKKECSGVNMQHLVSFVMSLPESTRTTISPPSFAELTPWHEEPESSGISVNSEPPEAAVVRPSSMVVQPCSSGYLTLKEMQKYSNKSI</sequence>
<dbReference type="GO" id="GO:0004896">
    <property type="term" value="F:cytokine receptor activity"/>
    <property type="evidence" value="ECO:0007669"/>
    <property type="project" value="TreeGrafter"/>
</dbReference>
<dbReference type="Pfam" id="PF18707">
    <property type="entry name" value="IL2RB_N1"/>
    <property type="match status" value="1"/>
</dbReference>
<dbReference type="InterPro" id="IPR013783">
    <property type="entry name" value="Ig-like_fold"/>
</dbReference>
<evidence type="ECO:0000313" key="6">
    <source>
        <dbReference type="Proteomes" id="UP000824219"/>
    </source>
</evidence>
<dbReference type="Proteomes" id="UP000824219">
    <property type="component" value="Linkage Group LG12"/>
</dbReference>
<feature type="compositionally biased region" description="Acidic residues" evidence="2">
    <location>
        <begin position="434"/>
        <end position="445"/>
    </location>
</feature>
<dbReference type="OrthoDB" id="9419853at2759"/>
<accession>A0A9D3NPM2</accession>
<dbReference type="EMBL" id="JAHKSW010000012">
    <property type="protein sequence ID" value="KAG7326007.1"/>
    <property type="molecule type" value="Genomic_DNA"/>
</dbReference>
<organism evidence="5 6">
    <name type="scientific">Hemibagrus wyckioides</name>
    <dbReference type="NCBI Taxonomy" id="337641"/>
    <lineage>
        <taxon>Eukaryota</taxon>
        <taxon>Metazoa</taxon>
        <taxon>Chordata</taxon>
        <taxon>Craniata</taxon>
        <taxon>Vertebrata</taxon>
        <taxon>Euteleostomi</taxon>
        <taxon>Actinopterygii</taxon>
        <taxon>Neopterygii</taxon>
        <taxon>Teleostei</taxon>
        <taxon>Ostariophysi</taxon>
        <taxon>Siluriformes</taxon>
        <taxon>Bagridae</taxon>
        <taxon>Hemibagrus</taxon>
    </lineage>
</organism>
<evidence type="ECO:0000256" key="1">
    <source>
        <dbReference type="ARBA" id="ARBA00023157"/>
    </source>
</evidence>